<reference evidence="6 7" key="1">
    <citation type="journal article" date="2018" name="Biotechnol. Biofuels">
        <title>Integrative visual omics of the white-rot fungus Polyporus brumalis exposes the biotechnological potential of its oxidative enzymes for delignifying raw plant biomass.</title>
        <authorList>
            <person name="Miyauchi S."/>
            <person name="Rancon A."/>
            <person name="Drula E."/>
            <person name="Hage H."/>
            <person name="Chaduli D."/>
            <person name="Favel A."/>
            <person name="Grisel S."/>
            <person name="Henrissat B."/>
            <person name="Herpoel-Gimbert I."/>
            <person name="Ruiz-Duenas F.J."/>
            <person name="Chevret D."/>
            <person name="Hainaut M."/>
            <person name="Lin J."/>
            <person name="Wang M."/>
            <person name="Pangilinan J."/>
            <person name="Lipzen A."/>
            <person name="Lesage-Meessen L."/>
            <person name="Navarro D."/>
            <person name="Riley R."/>
            <person name="Grigoriev I.V."/>
            <person name="Zhou S."/>
            <person name="Raouche S."/>
            <person name="Rosso M.N."/>
        </authorList>
    </citation>
    <scope>NUCLEOTIDE SEQUENCE [LARGE SCALE GENOMIC DNA]</scope>
    <source>
        <strain evidence="6 7">BRFM 1820</strain>
    </source>
</reference>
<dbReference type="GO" id="GO:0030154">
    <property type="term" value="P:cell differentiation"/>
    <property type="evidence" value="ECO:0007669"/>
    <property type="project" value="TreeGrafter"/>
</dbReference>
<dbReference type="InterPro" id="IPR009071">
    <property type="entry name" value="HMG_box_dom"/>
</dbReference>
<dbReference type="AlphaFoldDB" id="A0A371CRH1"/>
<keyword evidence="7" id="KW-1185">Reference proteome</keyword>
<dbReference type="EMBL" id="KZ857474">
    <property type="protein sequence ID" value="RDX42892.1"/>
    <property type="molecule type" value="Genomic_DNA"/>
</dbReference>
<feature type="compositionally biased region" description="Low complexity" evidence="4">
    <location>
        <begin position="70"/>
        <end position="98"/>
    </location>
</feature>
<dbReference type="GO" id="GO:0001228">
    <property type="term" value="F:DNA-binding transcription activator activity, RNA polymerase II-specific"/>
    <property type="evidence" value="ECO:0007669"/>
    <property type="project" value="TreeGrafter"/>
</dbReference>
<feature type="DNA-binding region" description="HMG box" evidence="3">
    <location>
        <begin position="123"/>
        <end position="201"/>
    </location>
</feature>
<evidence type="ECO:0000256" key="3">
    <source>
        <dbReference type="PROSITE-ProRule" id="PRU00267"/>
    </source>
</evidence>
<feature type="region of interest" description="Disordered" evidence="4">
    <location>
        <begin position="1"/>
        <end position="126"/>
    </location>
</feature>
<dbReference type="OrthoDB" id="6247875at2759"/>
<dbReference type="Gene3D" id="1.10.30.10">
    <property type="entry name" value="High mobility group box domain"/>
    <property type="match status" value="1"/>
</dbReference>
<feature type="region of interest" description="Disordered" evidence="4">
    <location>
        <begin position="139"/>
        <end position="178"/>
    </location>
</feature>
<dbReference type="PROSITE" id="PS50118">
    <property type="entry name" value="HMG_BOX_2"/>
    <property type="match status" value="1"/>
</dbReference>
<feature type="compositionally biased region" description="Basic and acidic residues" evidence="4">
    <location>
        <begin position="1"/>
        <end position="10"/>
    </location>
</feature>
<dbReference type="InterPro" id="IPR050140">
    <property type="entry name" value="SRY-related_HMG-box_TF-like"/>
</dbReference>
<dbReference type="SUPFAM" id="SSF47095">
    <property type="entry name" value="HMG-box"/>
    <property type="match status" value="1"/>
</dbReference>
<evidence type="ECO:0000256" key="4">
    <source>
        <dbReference type="SAM" id="MobiDB-lite"/>
    </source>
</evidence>
<evidence type="ECO:0000259" key="5">
    <source>
        <dbReference type="PROSITE" id="PS50118"/>
    </source>
</evidence>
<keyword evidence="1 3" id="KW-0238">DNA-binding</keyword>
<keyword evidence="2" id="KW-0804">Transcription</keyword>
<dbReference type="Proteomes" id="UP000256964">
    <property type="component" value="Unassembled WGS sequence"/>
</dbReference>
<evidence type="ECO:0000313" key="7">
    <source>
        <dbReference type="Proteomes" id="UP000256964"/>
    </source>
</evidence>
<dbReference type="CDD" id="cd01389">
    <property type="entry name" value="HMG-box_ROX1-like"/>
    <property type="match status" value="1"/>
</dbReference>
<evidence type="ECO:0000256" key="2">
    <source>
        <dbReference type="ARBA" id="ARBA00023163"/>
    </source>
</evidence>
<feature type="compositionally biased region" description="Basic and acidic residues" evidence="4">
    <location>
        <begin position="110"/>
        <end position="126"/>
    </location>
</feature>
<feature type="region of interest" description="Disordered" evidence="4">
    <location>
        <begin position="195"/>
        <end position="264"/>
    </location>
</feature>
<dbReference type="GO" id="GO:0005634">
    <property type="term" value="C:nucleus"/>
    <property type="evidence" value="ECO:0007669"/>
    <property type="project" value="UniProtKB-UniRule"/>
</dbReference>
<organism evidence="6 7">
    <name type="scientific">Lentinus brumalis</name>
    <dbReference type="NCBI Taxonomy" id="2498619"/>
    <lineage>
        <taxon>Eukaryota</taxon>
        <taxon>Fungi</taxon>
        <taxon>Dikarya</taxon>
        <taxon>Basidiomycota</taxon>
        <taxon>Agaricomycotina</taxon>
        <taxon>Agaricomycetes</taxon>
        <taxon>Polyporales</taxon>
        <taxon>Polyporaceae</taxon>
        <taxon>Lentinus</taxon>
    </lineage>
</organism>
<dbReference type="PANTHER" id="PTHR10270">
    <property type="entry name" value="SOX TRANSCRIPTION FACTOR"/>
    <property type="match status" value="1"/>
</dbReference>
<gene>
    <name evidence="6" type="ORF">OH76DRAFT_1361919</name>
</gene>
<protein>
    <recommendedName>
        <fullName evidence="5">HMG box domain-containing protein</fullName>
    </recommendedName>
</protein>
<keyword evidence="3" id="KW-0539">Nucleus</keyword>
<evidence type="ECO:0000313" key="6">
    <source>
        <dbReference type="EMBL" id="RDX42892.1"/>
    </source>
</evidence>
<feature type="domain" description="HMG box" evidence="5">
    <location>
        <begin position="123"/>
        <end position="201"/>
    </location>
</feature>
<feature type="compositionally biased region" description="Low complexity" evidence="4">
    <location>
        <begin position="45"/>
        <end position="56"/>
    </location>
</feature>
<dbReference type="InterPro" id="IPR036910">
    <property type="entry name" value="HMG_box_dom_sf"/>
</dbReference>
<sequence length="549" mass="59825">MPAYRTRDASARTLEVSTDAPPPPTVSIISPTPRAFTFPIHDTRFPNSPSSSPFEPTLKSIPSTPPPLRSFSPTSSIGSDSSISVLSSPTAPPSSQASSHRRRRSTASDIVERRPKKGDDDYIKRPENAFILFRRRKCEERQAAQDEDDGSSGPVKKQRQADLSKTISQQWKGLAPEERQYWEDLAKEKKKEHEAMYPNYVYRPQRTKDKKNKKGKTRGEHDTDTESFSFLLPMSSSPSRSLSRDFVSSHGHGHGRRAASAPTPPPAFQAIQLPTVWMPSCPTSPSLIPRISGRSPAPMANIPPPTESAPLTTFDYAPNDQLFMPSYQPHAAFDGSGLQQSSEAYHMFQVSADNASMGGPLLHALTIPPRDASLSGMSPADAIASSLVSPSDTYSSSMSSTSSHGAPFTPADALRMMSLVQHKDVPENVDADNDVSEMPAMPYGFWPGEAMWTDIENLMPDDFNLSSIPPVELGLGQFEAVPGSQQESVSTGCGEWMGPYGHAGGAQHGVDYPAEHEMMPPEEHDFDDAATPGGPDSFAGMFGHEHMNW</sequence>
<accession>A0A371CRH1</accession>
<dbReference type="Pfam" id="PF00505">
    <property type="entry name" value="HMG_box"/>
    <property type="match status" value="1"/>
</dbReference>
<name>A0A371CRH1_9APHY</name>
<dbReference type="GO" id="GO:0000978">
    <property type="term" value="F:RNA polymerase II cis-regulatory region sequence-specific DNA binding"/>
    <property type="evidence" value="ECO:0007669"/>
    <property type="project" value="TreeGrafter"/>
</dbReference>
<dbReference type="PANTHER" id="PTHR10270:SF161">
    <property type="entry name" value="SEX-DETERMINING REGION Y PROTEIN"/>
    <property type="match status" value="1"/>
</dbReference>
<dbReference type="STRING" id="139420.A0A371CRH1"/>
<evidence type="ECO:0000256" key="1">
    <source>
        <dbReference type="ARBA" id="ARBA00023125"/>
    </source>
</evidence>
<proteinExistence type="predicted"/>
<dbReference type="SMART" id="SM00398">
    <property type="entry name" value="HMG"/>
    <property type="match status" value="1"/>
</dbReference>
<feature type="compositionally biased region" description="Polar residues" evidence="4">
    <location>
        <begin position="161"/>
        <end position="171"/>
    </location>
</feature>
<feature type="compositionally biased region" description="Low complexity" evidence="4">
    <location>
        <begin position="227"/>
        <end position="249"/>
    </location>
</feature>